<dbReference type="InterPro" id="IPR018062">
    <property type="entry name" value="HTH_AraC-typ_CS"/>
</dbReference>
<dbReference type="InterPro" id="IPR003313">
    <property type="entry name" value="AraC-bd"/>
</dbReference>
<keyword evidence="7" id="KW-1185">Reference proteome</keyword>
<evidence type="ECO:0000256" key="1">
    <source>
        <dbReference type="ARBA" id="ARBA00023015"/>
    </source>
</evidence>
<dbReference type="Pfam" id="PF12833">
    <property type="entry name" value="HTH_18"/>
    <property type="match status" value="1"/>
</dbReference>
<name>A0ABZ1C7E9_9BACT</name>
<sequence>MPHLSPLPDFSRYLPVATAAEPWGVAVTGGGRFRAAAGERYPSRGHPDDHYFEWTSGRVLGALQVVMIAEGSGEFESRVTGTQPLEAGQVMVLLPGMWHRYRPLARKGWTEKWVELGGQVPAALQSRGVLDTAGAVRLPARPQECERLLDEIHALIQRGPEVQAGRLAGAALTLLAELGDQMDAAEQERPVDGAINQAQRWLEGDDLELALLAGPELARRLGVGYSYFRREFRRRTGVSPQQYQLRARLQRAQRLLGATERSIKEIGDRLGFSSPYHFSAAFKAQYGVSPREWRKRG</sequence>
<dbReference type="PROSITE" id="PS01124">
    <property type="entry name" value="HTH_ARAC_FAMILY_2"/>
    <property type="match status" value="1"/>
</dbReference>
<keyword evidence="3" id="KW-0010">Activator</keyword>
<dbReference type="InterPro" id="IPR018060">
    <property type="entry name" value="HTH_AraC"/>
</dbReference>
<dbReference type="Proteomes" id="UP000738431">
    <property type="component" value="Chromosome"/>
</dbReference>
<evidence type="ECO:0000256" key="3">
    <source>
        <dbReference type="ARBA" id="ARBA00023159"/>
    </source>
</evidence>
<proteinExistence type="predicted"/>
<dbReference type="RefSeq" id="WP_221030201.1">
    <property type="nucleotide sequence ID" value="NZ_CP139781.1"/>
</dbReference>
<dbReference type="SMART" id="SM00342">
    <property type="entry name" value="HTH_ARAC"/>
    <property type="match status" value="1"/>
</dbReference>
<dbReference type="PROSITE" id="PS00041">
    <property type="entry name" value="HTH_ARAC_FAMILY_1"/>
    <property type="match status" value="1"/>
</dbReference>
<dbReference type="InterPro" id="IPR009057">
    <property type="entry name" value="Homeodomain-like_sf"/>
</dbReference>
<dbReference type="PANTHER" id="PTHR46796">
    <property type="entry name" value="HTH-TYPE TRANSCRIPTIONAL ACTIVATOR RHAS-RELATED"/>
    <property type="match status" value="1"/>
</dbReference>
<dbReference type="Gene3D" id="1.10.10.60">
    <property type="entry name" value="Homeodomain-like"/>
    <property type="match status" value="2"/>
</dbReference>
<dbReference type="EMBL" id="CP139781">
    <property type="protein sequence ID" value="WRQ87641.1"/>
    <property type="molecule type" value="Genomic_DNA"/>
</dbReference>
<dbReference type="PRINTS" id="PR00032">
    <property type="entry name" value="HTHARAC"/>
</dbReference>
<dbReference type="InterPro" id="IPR037923">
    <property type="entry name" value="HTH-like"/>
</dbReference>
<evidence type="ECO:0000313" key="6">
    <source>
        <dbReference type="EMBL" id="WRQ87641.1"/>
    </source>
</evidence>
<dbReference type="InterPro" id="IPR020449">
    <property type="entry name" value="Tscrpt_reg_AraC-type_HTH"/>
</dbReference>
<evidence type="ECO:0000313" key="7">
    <source>
        <dbReference type="Proteomes" id="UP000738431"/>
    </source>
</evidence>
<organism evidence="6 7">
    <name type="scientific">Actomonas aquatica</name>
    <dbReference type="NCBI Taxonomy" id="2866162"/>
    <lineage>
        <taxon>Bacteria</taxon>
        <taxon>Pseudomonadati</taxon>
        <taxon>Verrucomicrobiota</taxon>
        <taxon>Opitutia</taxon>
        <taxon>Opitutales</taxon>
        <taxon>Opitutaceae</taxon>
        <taxon>Actomonas</taxon>
    </lineage>
</organism>
<keyword evidence="2" id="KW-0238">DNA-binding</keyword>
<dbReference type="InterPro" id="IPR050204">
    <property type="entry name" value="AraC_XylS_family_regulators"/>
</dbReference>
<dbReference type="PANTHER" id="PTHR46796:SF6">
    <property type="entry name" value="ARAC SUBFAMILY"/>
    <property type="match status" value="1"/>
</dbReference>
<protein>
    <submittedName>
        <fullName evidence="6">AraC family transcriptional regulator</fullName>
    </submittedName>
</protein>
<evidence type="ECO:0000256" key="2">
    <source>
        <dbReference type="ARBA" id="ARBA00023125"/>
    </source>
</evidence>
<feature type="domain" description="HTH araC/xylS-type" evidence="5">
    <location>
        <begin position="196"/>
        <end position="296"/>
    </location>
</feature>
<keyword evidence="1" id="KW-0805">Transcription regulation</keyword>
<evidence type="ECO:0000259" key="5">
    <source>
        <dbReference type="PROSITE" id="PS01124"/>
    </source>
</evidence>
<keyword evidence="4" id="KW-0804">Transcription</keyword>
<evidence type="ECO:0000256" key="4">
    <source>
        <dbReference type="ARBA" id="ARBA00023163"/>
    </source>
</evidence>
<reference evidence="6 7" key="1">
    <citation type="submission" date="2023-12" db="EMBL/GenBank/DDBJ databases">
        <title>Description of an unclassified Opitutus bacterium of Verrucomicrobiota.</title>
        <authorList>
            <person name="Zhang D.-F."/>
        </authorList>
    </citation>
    <scope>NUCLEOTIDE SEQUENCE [LARGE SCALE GENOMIC DNA]</scope>
    <source>
        <strain evidence="6 7">WL0086</strain>
    </source>
</reference>
<accession>A0ABZ1C7E9</accession>
<dbReference type="CDD" id="cd02208">
    <property type="entry name" value="cupin_RmlC-like"/>
    <property type="match status" value="1"/>
</dbReference>
<dbReference type="SUPFAM" id="SSF46689">
    <property type="entry name" value="Homeodomain-like"/>
    <property type="match status" value="2"/>
</dbReference>
<gene>
    <name evidence="6" type="ORF">K1X11_022740</name>
</gene>
<dbReference type="Pfam" id="PF02311">
    <property type="entry name" value="AraC_binding"/>
    <property type="match status" value="1"/>
</dbReference>
<dbReference type="SUPFAM" id="SSF51215">
    <property type="entry name" value="Regulatory protein AraC"/>
    <property type="match status" value="1"/>
</dbReference>